<accession>A0AAW8CI21</accession>
<reference evidence="1" key="1">
    <citation type="journal article" date="2023" name="Front. Microbiol.">
        <title>Phylogeography and host specificity of Pasteurellaceae pathogenic to sea-farmed fish in the north-east Atlantic.</title>
        <authorList>
            <person name="Gulla S."/>
            <person name="Colquhoun D.J."/>
            <person name="Olsen A.B."/>
            <person name="Spilsberg B."/>
            <person name="Lagesen K."/>
            <person name="Aakesson C.P."/>
            <person name="Strom S."/>
            <person name="Manji F."/>
            <person name="Birkbeck T.H."/>
            <person name="Nilsen H.K."/>
        </authorList>
    </citation>
    <scope>NUCLEOTIDE SEQUENCE</scope>
    <source>
        <strain evidence="1">VIB1234</strain>
    </source>
</reference>
<comment type="caution">
    <text evidence="1">The sequence shown here is derived from an EMBL/GenBank/DDBJ whole genome shotgun (WGS) entry which is preliminary data.</text>
</comment>
<evidence type="ECO:0000313" key="2">
    <source>
        <dbReference type="Proteomes" id="UP001230466"/>
    </source>
</evidence>
<dbReference type="EMBL" id="JASAYJ010000010">
    <property type="protein sequence ID" value="MDP8187299.1"/>
    <property type="molecule type" value="Genomic_DNA"/>
</dbReference>
<organism evidence="1 2">
    <name type="scientific">Pasteurella atlantica</name>
    <dbReference type="NCBI Taxonomy" id="2827233"/>
    <lineage>
        <taxon>Bacteria</taxon>
        <taxon>Pseudomonadati</taxon>
        <taxon>Pseudomonadota</taxon>
        <taxon>Gammaproteobacteria</taxon>
        <taxon>Pasteurellales</taxon>
        <taxon>Pasteurellaceae</taxon>
        <taxon>Pasteurella</taxon>
    </lineage>
</organism>
<evidence type="ECO:0000313" key="1">
    <source>
        <dbReference type="EMBL" id="MDP8187299.1"/>
    </source>
</evidence>
<dbReference type="Pfam" id="PF06252">
    <property type="entry name" value="GemA"/>
    <property type="match status" value="1"/>
</dbReference>
<proteinExistence type="predicted"/>
<gene>
    <name evidence="1" type="ORF">QJU78_05870</name>
</gene>
<sequence>MTSEQLKNEKKRLIMLVKIGQKQLNMADDSYRAMLMRLTNKNSATKCSIVDLHKVISELKTKGAKLNEFANFNKKKTASYRYKSAITPKIYVIWQQMARAGFIKDGSKKALDTWARKIINPRPNGTLMLNINGLRDHEATIVLECLKKWQQRMQEAK</sequence>
<dbReference type="InterPro" id="IPR009363">
    <property type="entry name" value="Phage_Mu_Gp16"/>
</dbReference>
<dbReference type="RefSeq" id="WP_211597943.1">
    <property type="nucleotide sequence ID" value="NZ_JAGRQI010000010.1"/>
</dbReference>
<name>A0AAW8CI21_9PAST</name>
<dbReference type="AlphaFoldDB" id="A0AAW8CI21"/>
<protein>
    <submittedName>
        <fullName evidence="1">Regulatory protein GemA</fullName>
    </submittedName>
</protein>
<dbReference type="Proteomes" id="UP001230466">
    <property type="component" value="Unassembled WGS sequence"/>
</dbReference>